<gene>
    <name evidence="13" type="ORF">PLOB_00042840</name>
</gene>
<dbReference type="SMART" id="SM00445">
    <property type="entry name" value="LINK"/>
    <property type="match status" value="2"/>
</dbReference>
<keyword evidence="9" id="KW-0245">EGF-like domain</keyword>
<dbReference type="SMART" id="SM00181">
    <property type="entry name" value="EGF"/>
    <property type="match status" value="2"/>
</dbReference>
<dbReference type="PROSITE" id="PS50026">
    <property type="entry name" value="EGF_3"/>
    <property type="match status" value="2"/>
</dbReference>
<dbReference type="PANTHER" id="PTHR10225">
    <property type="entry name" value="HYALURONAN RECEPTOR"/>
    <property type="match status" value="1"/>
</dbReference>
<dbReference type="SUPFAM" id="SSF57414">
    <property type="entry name" value="Hairpin loop containing domain-like"/>
    <property type="match status" value="1"/>
</dbReference>
<dbReference type="Proteomes" id="UP001159405">
    <property type="component" value="Unassembled WGS sequence"/>
</dbReference>
<dbReference type="PANTHER" id="PTHR10225:SF5">
    <property type="entry name" value="C-TYPE LECTIN DOMAIN-CONTAINING PROTEIN"/>
    <property type="match status" value="1"/>
</dbReference>
<comment type="caution">
    <text evidence="9">Lacks conserved residue(s) required for the propagation of feature annotation.</text>
</comment>
<keyword evidence="4" id="KW-1133">Transmembrane helix</keyword>
<evidence type="ECO:0000256" key="8">
    <source>
        <dbReference type="ARBA" id="ARBA00023180"/>
    </source>
</evidence>
<comment type="caution">
    <text evidence="13">The sequence shown here is derived from an EMBL/GenBank/DDBJ whole genome shotgun (WGS) entry which is preliminary data.</text>
</comment>
<feature type="domain" description="Link" evidence="12">
    <location>
        <begin position="432"/>
        <end position="524"/>
    </location>
</feature>
<dbReference type="Gene3D" id="2.10.25.10">
    <property type="entry name" value="Laminin"/>
    <property type="match status" value="2"/>
</dbReference>
<name>A0ABN8N022_9CNID</name>
<evidence type="ECO:0000313" key="13">
    <source>
        <dbReference type="EMBL" id="CAH3039675.1"/>
    </source>
</evidence>
<dbReference type="SMART" id="SM00473">
    <property type="entry name" value="PAN_AP"/>
    <property type="match status" value="1"/>
</dbReference>
<feature type="domain" description="EGF-like" evidence="10">
    <location>
        <begin position="195"/>
        <end position="238"/>
    </location>
</feature>
<evidence type="ECO:0000256" key="9">
    <source>
        <dbReference type="PROSITE-ProRule" id="PRU00076"/>
    </source>
</evidence>
<keyword evidence="6 9" id="KW-1015">Disulfide bond</keyword>
<keyword evidence="3" id="KW-0732">Signal</keyword>
<evidence type="ECO:0000256" key="4">
    <source>
        <dbReference type="ARBA" id="ARBA00022989"/>
    </source>
</evidence>
<dbReference type="PRINTS" id="PR01265">
    <property type="entry name" value="LINKMODULE"/>
</dbReference>
<dbReference type="InterPro" id="IPR000538">
    <property type="entry name" value="Link_dom"/>
</dbReference>
<dbReference type="Gene3D" id="3.50.4.10">
    <property type="entry name" value="Hepatocyte Growth Factor"/>
    <property type="match status" value="1"/>
</dbReference>
<reference evidence="13 14" key="1">
    <citation type="submission" date="2022-05" db="EMBL/GenBank/DDBJ databases">
        <authorList>
            <consortium name="Genoscope - CEA"/>
            <person name="William W."/>
        </authorList>
    </citation>
    <scope>NUCLEOTIDE SEQUENCE [LARGE SCALE GENOMIC DNA]</scope>
</reference>
<dbReference type="SUPFAM" id="SSF56436">
    <property type="entry name" value="C-type lectin-like"/>
    <property type="match status" value="2"/>
</dbReference>
<comment type="subcellular location">
    <subcellularLocation>
        <location evidence="1">Membrane</location>
        <topology evidence="1">Single-pass membrane protein</topology>
    </subcellularLocation>
</comment>
<keyword evidence="5" id="KW-0472">Membrane</keyword>
<keyword evidence="7" id="KW-0675">Receptor</keyword>
<evidence type="ECO:0000256" key="6">
    <source>
        <dbReference type="ARBA" id="ARBA00023157"/>
    </source>
</evidence>
<evidence type="ECO:0000259" key="12">
    <source>
        <dbReference type="PROSITE" id="PS50963"/>
    </source>
</evidence>
<dbReference type="Pfam" id="PF00193">
    <property type="entry name" value="Xlink"/>
    <property type="match status" value="2"/>
</dbReference>
<dbReference type="PROSITE" id="PS01241">
    <property type="entry name" value="LINK_1"/>
    <property type="match status" value="2"/>
</dbReference>
<dbReference type="InterPro" id="IPR003609">
    <property type="entry name" value="Pan_app"/>
</dbReference>
<evidence type="ECO:0000256" key="2">
    <source>
        <dbReference type="ARBA" id="ARBA00022692"/>
    </source>
</evidence>
<feature type="disulfide bond" evidence="9">
    <location>
        <begin position="204"/>
        <end position="221"/>
    </location>
</feature>
<keyword evidence="14" id="KW-1185">Reference proteome</keyword>
<keyword evidence="8" id="KW-0325">Glycoprotein</keyword>
<accession>A0ABN8N022</accession>
<evidence type="ECO:0000259" key="11">
    <source>
        <dbReference type="PROSITE" id="PS50948"/>
    </source>
</evidence>
<feature type="disulfide bond" evidence="9">
    <location>
        <begin position="386"/>
        <end position="403"/>
    </location>
</feature>
<dbReference type="PROSITE" id="PS50963">
    <property type="entry name" value="LINK_2"/>
    <property type="match status" value="2"/>
</dbReference>
<evidence type="ECO:0000313" key="14">
    <source>
        <dbReference type="Proteomes" id="UP001159405"/>
    </source>
</evidence>
<feature type="domain" description="Link" evidence="12">
    <location>
        <begin position="252"/>
        <end position="347"/>
    </location>
</feature>
<dbReference type="EMBL" id="CALNXK010000007">
    <property type="protein sequence ID" value="CAH3039675.1"/>
    <property type="molecule type" value="Genomic_DNA"/>
</dbReference>
<feature type="domain" description="Apple" evidence="11">
    <location>
        <begin position="104"/>
        <end position="190"/>
    </location>
</feature>
<feature type="domain" description="EGF-like" evidence="10">
    <location>
        <begin position="377"/>
        <end position="420"/>
    </location>
</feature>
<dbReference type="PROSITE" id="PS50948">
    <property type="entry name" value="PAN"/>
    <property type="match status" value="1"/>
</dbReference>
<evidence type="ECO:0000256" key="5">
    <source>
        <dbReference type="ARBA" id="ARBA00023136"/>
    </source>
</evidence>
<evidence type="ECO:0000256" key="3">
    <source>
        <dbReference type="ARBA" id="ARBA00022729"/>
    </source>
</evidence>
<dbReference type="InterPro" id="IPR016186">
    <property type="entry name" value="C-type_lectin-like/link_sf"/>
</dbReference>
<dbReference type="InterPro" id="IPR000742">
    <property type="entry name" value="EGF"/>
</dbReference>
<dbReference type="Gene3D" id="3.10.100.10">
    <property type="entry name" value="Mannose-Binding Protein A, subunit A"/>
    <property type="match status" value="2"/>
</dbReference>
<protein>
    <submittedName>
        <fullName evidence="13">Uncharacterized protein</fullName>
    </submittedName>
</protein>
<evidence type="ECO:0000259" key="10">
    <source>
        <dbReference type="PROSITE" id="PS50026"/>
    </source>
</evidence>
<dbReference type="InterPro" id="IPR043210">
    <property type="entry name" value="CD44_antigen-like"/>
</dbReference>
<organism evidence="13 14">
    <name type="scientific">Porites lobata</name>
    <dbReference type="NCBI Taxonomy" id="104759"/>
    <lineage>
        <taxon>Eukaryota</taxon>
        <taxon>Metazoa</taxon>
        <taxon>Cnidaria</taxon>
        <taxon>Anthozoa</taxon>
        <taxon>Hexacorallia</taxon>
        <taxon>Scleractinia</taxon>
        <taxon>Fungiina</taxon>
        <taxon>Poritidae</taxon>
        <taxon>Porites</taxon>
    </lineage>
</organism>
<dbReference type="InterPro" id="IPR016187">
    <property type="entry name" value="CTDL_fold"/>
</dbReference>
<proteinExistence type="predicted"/>
<keyword evidence="2" id="KW-0812">Transmembrane</keyword>
<evidence type="ECO:0000256" key="7">
    <source>
        <dbReference type="ARBA" id="ARBA00023170"/>
    </source>
</evidence>
<evidence type="ECO:0000256" key="1">
    <source>
        <dbReference type="ARBA" id="ARBA00004167"/>
    </source>
</evidence>
<sequence length="526" mass="59889">MQVASPLCGNFVGLDLSQIVVRYTATGLHITFHSSSARLDGIHPVQIHLIGIRDSPDPRCGRNKEASLHGKPFLKMYPLKRFQAFTKCFLVVPFLFTLGQRYDTRERTFYRLKDQSLVGNVSVVRQIKDVHDCSFLCMEYGPFTCLSFNFNNTLNENGFHFCELSNVSEFHLEPQRKQEIPGIDYYGMTNESLFSVWPCLSSPCNYGGTCSYGPTPGDYSCQCKPEVSIRPFIDNNCYIDLTGVEFYPVAQYTKLYVASVERYLLSFSDAQRFCELHGTTLAEYSHLLQAWQNGFQHCKYGWLADGTAQYPMQQSLGNCGNFIGYGPVACLSFNLERNNNSIHTCELSSSEKYLEPQKMRRRLDYDYYGTEFQNLVFLRPCILSPCKFGGTCTEGPGLGEYSCQCKPEVSVLPFIDNRCNVDTNNITVLSPTKGVFWGAVTRYNLNSYDARRFCELLGATIATYHQLYVAWEAGLEHCRFGWLSDSTLRYPMHQKHPQCGNKIGILGSSKPQNKTIKRDVWCYKQT</sequence>